<keyword evidence="4" id="KW-1185">Reference proteome</keyword>
<feature type="compositionally biased region" description="Low complexity" evidence="1">
    <location>
        <begin position="26"/>
        <end position="82"/>
    </location>
</feature>
<evidence type="ECO:0008006" key="5">
    <source>
        <dbReference type="Google" id="ProtNLM"/>
    </source>
</evidence>
<feature type="signal peptide" evidence="2">
    <location>
        <begin position="1"/>
        <end position="21"/>
    </location>
</feature>
<sequence>MRTRTTAGLLLATALVLPLTACQDASTTGDPTGSTAPGTSSTGSSAPSAPSAPSATGTSDSGGSSGSASATSSTGAPSSSDGRSLAALSGYADPMVVAVGSRREAATLKGSNTVEFWSNEGSGWTKTGSSTYPGVVPGAKEPVKITGALLQKSDHATFVLTGAFTGDGTGQALAYGRDAKGWSVITAQPDGTLAPSGRGMTELGGAGTELSMTFNDGVLQTKSMWSPKSDAAFAEQTRNPTIRRWTGQGSTLVKVSDNITRAGYILPFDNLDKTPPKWLDTSATSLPDGQWLVVGTAATDDRLVVSAPTAQAKRTFNLPWNDVFSWRILVTDQGKVKEASAPPWAARAAITPLLSKLPANYFTGSPYSPGSAVSSIGGSNQFLLTINDGLVVEVDQVPLMGG</sequence>
<reference evidence="3" key="1">
    <citation type="submission" date="2020-03" db="EMBL/GenBank/DDBJ databases">
        <title>Draft sequencing of Calidifontibacter sp. DB0510.</title>
        <authorList>
            <person name="Kim D.-U."/>
        </authorList>
    </citation>
    <scope>NUCLEOTIDE SEQUENCE</scope>
    <source>
        <strain evidence="3">DB0510</strain>
    </source>
</reference>
<organism evidence="3 4">
    <name type="scientific">Metallococcus carri</name>
    <dbReference type="NCBI Taxonomy" id="1656884"/>
    <lineage>
        <taxon>Bacteria</taxon>
        <taxon>Bacillati</taxon>
        <taxon>Actinomycetota</taxon>
        <taxon>Actinomycetes</taxon>
        <taxon>Micrococcales</taxon>
        <taxon>Dermacoccaceae</taxon>
        <taxon>Metallococcus</taxon>
    </lineage>
</organism>
<evidence type="ECO:0000313" key="4">
    <source>
        <dbReference type="Proteomes" id="UP000744769"/>
    </source>
</evidence>
<protein>
    <recommendedName>
        <fullName evidence="5">Exo-alpha-sialidase</fullName>
    </recommendedName>
</protein>
<dbReference type="AlphaFoldDB" id="A0A967B0R5"/>
<dbReference type="RefSeq" id="WP_166197337.1">
    <property type="nucleotide sequence ID" value="NZ_JAAOIV010000009.1"/>
</dbReference>
<dbReference type="EMBL" id="JAAOIV010000009">
    <property type="protein sequence ID" value="NHN56676.1"/>
    <property type="molecule type" value="Genomic_DNA"/>
</dbReference>
<feature type="chain" id="PRO_5038919568" description="Exo-alpha-sialidase" evidence="2">
    <location>
        <begin position="22"/>
        <end position="402"/>
    </location>
</feature>
<name>A0A967B0R5_9MICO</name>
<comment type="caution">
    <text evidence="3">The sequence shown here is derived from an EMBL/GenBank/DDBJ whole genome shotgun (WGS) entry which is preliminary data.</text>
</comment>
<evidence type="ECO:0000256" key="1">
    <source>
        <dbReference type="SAM" id="MobiDB-lite"/>
    </source>
</evidence>
<feature type="region of interest" description="Disordered" evidence="1">
    <location>
        <begin position="26"/>
        <end position="83"/>
    </location>
</feature>
<keyword evidence="2" id="KW-0732">Signal</keyword>
<gene>
    <name evidence="3" type="ORF">G9U51_12880</name>
</gene>
<evidence type="ECO:0000313" key="3">
    <source>
        <dbReference type="EMBL" id="NHN56676.1"/>
    </source>
</evidence>
<evidence type="ECO:0000256" key="2">
    <source>
        <dbReference type="SAM" id="SignalP"/>
    </source>
</evidence>
<dbReference type="Proteomes" id="UP000744769">
    <property type="component" value="Unassembled WGS sequence"/>
</dbReference>
<accession>A0A967B0R5</accession>
<proteinExistence type="predicted"/>